<evidence type="ECO:0000313" key="2">
    <source>
        <dbReference type="EMBL" id="MPC91189.1"/>
    </source>
</evidence>
<dbReference type="Proteomes" id="UP000324222">
    <property type="component" value="Unassembled WGS sequence"/>
</dbReference>
<proteinExistence type="predicted"/>
<organism evidence="2 3">
    <name type="scientific">Portunus trituberculatus</name>
    <name type="common">Swimming crab</name>
    <name type="synonym">Neptunus trituberculatus</name>
    <dbReference type="NCBI Taxonomy" id="210409"/>
    <lineage>
        <taxon>Eukaryota</taxon>
        <taxon>Metazoa</taxon>
        <taxon>Ecdysozoa</taxon>
        <taxon>Arthropoda</taxon>
        <taxon>Crustacea</taxon>
        <taxon>Multicrustacea</taxon>
        <taxon>Malacostraca</taxon>
        <taxon>Eumalacostraca</taxon>
        <taxon>Eucarida</taxon>
        <taxon>Decapoda</taxon>
        <taxon>Pleocyemata</taxon>
        <taxon>Brachyura</taxon>
        <taxon>Eubrachyura</taxon>
        <taxon>Portunoidea</taxon>
        <taxon>Portunidae</taxon>
        <taxon>Portuninae</taxon>
        <taxon>Portunus</taxon>
    </lineage>
</organism>
<name>A0A5B7J8N6_PORTR</name>
<keyword evidence="3" id="KW-1185">Reference proteome</keyword>
<feature type="coiled-coil region" evidence="1">
    <location>
        <begin position="71"/>
        <end position="172"/>
    </location>
</feature>
<protein>
    <submittedName>
        <fullName evidence="2">Uncharacterized protein</fullName>
    </submittedName>
</protein>
<sequence>MRPTSRSLPTPDLVPFPFINTRFCFSIFSISEFAFCTFSLINEECVRVCISLCTRQCLVINFFLTSLFPKVKELQITHSKQNQEHEKMKKEIETLTVQLADLRFQVSSKDMECDAAIKADQEKTEALTAASLQINEQEAKINHLEQQATTDKKAWQNEVENLLSRETKLQEDIKERNLHCSSIEERLLQVFYK</sequence>
<dbReference type="AlphaFoldDB" id="A0A5B7J8N6"/>
<accession>A0A5B7J8N6</accession>
<comment type="caution">
    <text evidence="2">The sequence shown here is derived from an EMBL/GenBank/DDBJ whole genome shotgun (WGS) entry which is preliminary data.</text>
</comment>
<dbReference type="OrthoDB" id="6363929at2759"/>
<keyword evidence="1" id="KW-0175">Coiled coil</keyword>
<reference evidence="2 3" key="1">
    <citation type="submission" date="2019-05" db="EMBL/GenBank/DDBJ databases">
        <title>Another draft genome of Portunus trituberculatus and its Hox gene families provides insights of decapod evolution.</title>
        <authorList>
            <person name="Jeong J.-H."/>
            <person name="Song I."/>
            <person name="Kim S."/>
            <person name="Choi T."/>
            <person name="Kim D."/>
            <person name="Ryu S."/>
            <person name="Kim W."/>
        </authorList>
    </citation>
    <scope>NUCLEOTIDE SEQUENCE [LARGE SCALE GENOMIC DNA]</scope>
    <source>
        <tissue evidence="2">Muscle</tissue>
    </source>
</reference>
<gene>
    <name evidence="2" type="ORF">E2C01_086208</name>
</gene>
<evidence type="ECO:0000256" key="1">
    <source>
        <dbReference type="SAM" id="Coils"/>
    </source>
</evidence>
<evidence type="ECO:0000313" key="3">
    <source>
        <dbReference type="Proteomes" id="UP000324222"/>
    </source>
</evidence>
<dbReference type="EMBL" id="VSRR010086904">
    <property type="protein sequence ID" value="MPC91189.1"/>
    <property type="molecule type" value="Genomic_DNA"/>
</dbReference>